<evidence type="ECO:0000256" key="5">
    <source>
        <dbReference type="ARBA" id="ARBA00023124"/>
    </source>
</evidence>
<dbReference type="Gene3D" id="3.90.1680.10">
    <property type="entry name" value="SOS response associated peptidase-like"/>
    <property type="match status" value="1"/>
</dbReference>
<reference evidence="9 10" key="1">
    <citation type="submission" date="2016-07" db="EMBL/GenBank/DDBJ databases">
        <title>Draft Genome Sequence of Methylobrevis pamukkalensis PK2.</title>
        <authorList>
            <person name="Vasilenko O.V."/>
            <person name="Doronina N.V."/>
            <person name="Shmareva M.N."/>
            <person name="Tarlachkov S.V."/>
            <person name="Mustakhimov I."/>
            <person name="Trotsenko Y.A."/>
        </authorList>
    </citation>
    <scope>NUCLEOTIDE SEQUENCE [LARGE SCALE GENOMIC DNA]</scope>
    <source>
        <strain evidence="9 10">PK2</strain>
    </source>
</reference>
<proteinExistence type="inferred from homology"/>
<dbReference type="RefSeq" id="WP_069306547.1">
    <property type="nucleotide sequence ID" value="NZ_MCRJ01000034.1"/>
</dbReference>
<accession>A0A1E3H3R4</accession>
<dbReference type="InterPro" id="IPR036590">
    <property type="entry name" value="SRAP-like"/>
</dbReference>
<dbReference type="OrthoDB" id="9782620at2"/>
<evidence type="ECO:0000256" key="7">
    <source>
        <dbReference type="ARBA" id="ARBA00023239"/>
    </source>
</evidence>
<evidence type="ECO:0000256" key="3">
    <source>
        <dbReference type="ARBA" id="ARBA00022763"/>
    </source>
</evidence>
<dbReference type="InterPro" id="IPR003738">
    <property type="entry name" value="SRAP"/>
</dbReference>
<gene>
    <name evidence="9" type="primary">yedK</name>
    <name evidence="9" type="ORF">A6302_01724</name>
</gene>
<keyword evidence="2 8" id="KW-0645">Protease</keyword>
<dbReference type="EC" id="3.4.-.-" evidence="8"/>
<dbReference type="SUPFAM" id="SSF143081">
    <property type="entry name" value="BB1717-like"/>
    <property type="match status" value="1"/>
</dbReference>
<dbReference type="GO" id="GO:0008233">
    <property type="term" value="F:peptidase activity"/>
    <property type="evidence" value="ECO:0007669"/>
    <property type="project" value="UniProtKB-KW"/>
</dbReference>
<keyword evidence="10" id="KW-1185">Reference proteome</keyword>
<dbReference type="PANTHER" id="PTHR13604">
    <property type="entry name" value="DC12-RELATED"/>
    <property type="match status" value="1"/>
</dbReference>
<dbReference type="Pfam" id="PF02586">
    <property type="entry name" value="SRAP"/>
    <property type="match status" value="1"/>
</dbReference>
<evidence type="ECO:0000256" key="2">
    <source>
        <dbReference type="ARBA" id="ARBA00022670"/>
    </source>
</evidence>
<dbReference type="GO" id="GO:0006508">
    <property type="term" value="P:proteolysis"/>
    <property type="evidence" value="ECO:0007669"/>
    <property type="project" value="UniProtKB-KW"/>
</dbReference>
<keyword evidence="6" id="KW-0238">DNA-binding</keyword>
<keyword evidence="5" id="KW-0190">Covalent protein-DNA linkage</keyword>
<evidence type="ECO:0000256" key="4">
    <source>
        <dbReference type="ARBA" id="ARBA00022801"/>
    </source>
</evidence>
<evidence type="ECO:0000256" key="1">
    <source>
        <dbReference type="ARBA" id="ARBA00008136"/>
    </source>
</evidence>
<dbReference type="GO" id="GO:0106300">
    <property type="term" value="P:protein-DNA covalent cross-linking repair"/>
    <property type="evidence" value="ECO:0007669"/>
    <property type="project" value="InterPro"/>
</dbReference>
<dbReference type="AlphaFoldDB" id="A0A1E3H3R4"/>
<protein>
    <recommendedName>
        <fullName evidence="8">Abasic site processing protein</fullName>
        <ecNumber evidence="8">3.4.-.-</ecNumber>
    </recommendedName>
</protein>
<dbReference type="PANTHER" id="PTHR13604:SF0">
    <property type="entry name" value="ABASIC SITE PROCESSING PROTEIN HMCES"/>
    <property type="match status" value="1"/>
</dbReference>
<keyword evidence="4 8" id="KW-0378">Hydrolase</keyword>
<dbReference type="Proteomes" id="UP000094622">
    <property type="component" value="Unassembled WGS sequence"/>
</dbReference>
<keyword evidence="3" id="KW-0227">DNA damage</keyword>
<evidence type="ECO:0000313" key="9">
    <source>
        <dbReference type="EMBL" id="ODN70952.1"/>
    </source>
</evidence>
<comment type="caution">
    <text evidence="9">The sequence shown here is derived from an EMBL/GenBank/DDBJ whole genome shotgun (WGS) entry which is preliminary data.</text>
</comment>
<dbReference type="PATRIC" id="fig|1439726.3.peg.1821"/>
<organism evidence="9 10">
    <name type="scientific">Methylobrevis pamukkalensis</name>
    <dbReference type="NCBI Taxonomy" id="1439726"/>
    <lineage>
        <taxon>Bacteria</taxon>
        <taxon>Pseudomonadati</taxon>
        <taxon>Pseudomonadota</taxon>
        <taxon>Alphaproteobacteria</taxon>
        <taxon>Hyphomicrobiales</taxon>
        <taxon>Pleomorphomonadaceae</taxon>
        <taxon>Methylobrevis</taxon>
    </lineage>
</organism>
<dbReference type="GO" id="GO:0016829">
    <property type="term" value="F:lyase activity"/>
    <property type="evidence" value="ECO:0007669"/>
    <property type="project" value="UniProtKB-KW"/>
</dbReference>
<dbReference type="EMBL" id="MCRJ01000034">
    <property type="protein sequence ID" value="ODN70952.1"/>
    <property type="molecule type" value="Genomic_DNA"/>
</dbReference>
<evidence type="ECO:0000256" key="8">
    <source>
        <dbReference type="RuleBase" id="RU364100"/>
    </source>
</evidence>
<keyword evidence="7" id="KW-0456">Lyase</keyword>
<dbReference type="GO" id="GO:0003697">
    <property type="term" value="F:single-stranded DNA binding"/>
    <property type="evidence" value="ECO:0007669"/>
    <property type="project" value="InterPro"/>
</dbReference>
<sequence length="245" mass="27563">MCGRFILIAPPDEVRRAFGYVEQPNFPPRYNIAPTQPIAVVRFGRDGRHFHLMRWGLIPGWVTDTAKFPLLINARSETAVEKPAFRNAMRHRRCLIPASGFYEWRRVGNEKQPFLIRPRDGSLLAFAGLFELYADAAGNEIDTAAILTTSANRLMAPIHDRMPVVLAEKDFSAWLDTDRNEPRHVADLMRPAADDLLEAVPVSARVNAVRNDDVGLLEPLSEPMAIDPPVVMEKPAKAKRQGELF</sequence>
<name>A0A1E3H3R4_9HYPH</name>
<evidence type="ECO:0000313" key="10">
    <source>
        <dbReference type="Proteomes" id="UP000094622"/>
    </source>
</evidence>
<evidence type="ECO:0000256" key="6">
    <source>
        <dbReference type="ARBA" id="ARBA00023125"/>
    </source>
</evidence>
<comment type="similarity">
    <text evidence="1 8">Belongs to the SOS response-associated peptidase family.</text>
</comment>